<reference evidence="12" key="2">
    <citation type="submission" date="2018-02" db="UniProtKB">
        <authorList>
            <consortium name="EnsemblPlants"/>
        </authorList>
    </citation>
    <scope>IDENTIFICATION</scope>
    <source>
        <strain evidence="12">Williams 82</strain>
    </source>
</reference>
<dbReference type="GO" id="GO:0005506">
    <property type="term" value="F:iron ion binding"/>
    <property type="evidence" value="ECO:0007669"/>
    <property type="project" value="InterPro"/>
</dbReference>
<evidence type="ECO:0000313" key="13">
    <source>
        <dbReference type="Proteomes" id="UP000008827"/>
    </source>
</evidence>
<proteinExistence type="inferred from homology"/>
<accession>K7LI67</accession>
<dbReference type="HOGENOM" id="CLU_001570_13_1_1"/>
<evidence type="ECO:0000256" key="8">
    <source>
        <dbReference type="ARBA" id="ARBA00023004"/>
    </source>
</evidence>
<dbReference type="PANTHER" id="PTHR24282:SF211">
    <property type="entry name" value="CYTOCHROME P450-RELATED"/>
    <property type="match status" value="1"/>
</dbReference>
<dbReference type="PANTHER" id="PTHR24282">
    <property type="entry name" value="CYTOCHROME P450 FAMILY MEMBER"/>
    <property type="match status" value="1"/>
</dbReference>
<evidence type="ECO:0000256" key="9">
    <source>
        <dbReference type="ARBA" id="ARBA00023033"/>
    </source>
</evidence>
<dbReference type="OrthoDB" id="1470350at2759"/>
<dbReference type="Proteomes" id="UP000008827">
    <property type="component" value="Chromosome 10"/>
</dbReference>
<dbReference type="GO" id="GO:0020037">
    <property type="term" value="F:heme binding"/>
    <property type="evidence" value="ECO:0007669"/>
    <property type="project" value="InterPro"/>
</dbReference>
<protein>
    <recommendedName>
        <fullName evidence="14">Cytochrome P450</fullName>
    </recommendedName>
</protein>
<evidence type="ECO:0000256" key="3">
    <source>
        <dbReference type="ARBA" id="ARBA00022617"/>
    </source>
</evidence>
<dbReference type="SUPFAM" id="SSF48264">
    <property type="entry name" value="Cytochrome P450"/>
    <property type="match status" value="1"/>
</dbReference>
<dbReference type="Gene3D" id="1.10.630.10">
    <property type="entry name" value="Cytochrome P450"/>
    <property type="match status" value="1"/>
</dbReference>
<evidence type="ECO:0000256" key="10">
    <source>
        <dbReference type="ARBA" id="ARBA00023136"/>
    </source>
</evidence>
<dbReference type="PaxDb" id="3847-GLYMA10G11306.1"/>
<evidence type="ECO:0000256" key="7">
    <source>
        <dbReference type="ARBA" id="ARBA00023002"/>
    </source>
</evidence>
<comment type="similarity">
    <text evidence="2">Belongs to the cytochrome P450 family.</text>
</comment>
<evidence type="ECO:0000256" key="2">
    <source>
        <dbReference type="ARBA" id="ARBA00010617"/>
    </source>
</evidence>
<dbReference type="Pfam" id="PF00067">
    <property type="entry name" value="p450"/>
    <property type="match status" value="1"/>
</dbReference>
<keyword evidence="9" id="KW-0503">Monooxygenase</keyword>
<reference evidence="11" key="3">
    <citation type="submission" date="2018-07" db="EMBL/GenBank/DDBJ databases">
        <title>WGS assembly of Glycine max.</title>
        <authorList>
            <person name="Schmutz J."/>
            <person name="Cannon S."/>
            <person name="Schlueter J."/>
            <person name="Ma J."/>
            <person name="Mitros T."/>
            <person name="Nelson W."/>
            <person name="Hyten D."/>
            <person name="Song Q."/>
            <person name="Thelen J."/>
            <person name="Cheng J."/>
            <person name="Xu D."/>
            <person name="Hellsten U."/>
            <person name="May G."/>
            <person name="Yu Y."/>
            <person name="Sakurai T."/>
            <person name="Umezawa T."/>
            <person name="Bhattacharyya M."/>
            <person name="Sandhu D."/>
            <person name="Valliyodan B."/>
            <person name="Lindquist E."/>
            <person name="Peto M."/>
            <person name="Grant D."/>
            <person name="Shu S."/>
            <person name="Goodstein D."/>
            <person name="Barry K."/>
            <person name="Futrell-Griggs M."/>
            <person name="Abernathy B."/>
            <person name="Du J."/>
            <person name="Tian Z."/>
            <person name="Zhu L."/>
            <person name="Gill N."/>
            <person name="Joshi T."/>
            <person name="Libault M."/>
            <person name="Sethuraman A."/>
            <person name="Zhang X."/>
            <person name="Shinozaki K."/>
            <person name="Nguyen H."/>
            <person name="Wing R."/>
            <person name="Cregan P."/>
            <person name="Specht J."/>
            <person name="Grimwood J."/>
            <person name="Rokhsar D."/>
            <person name="Stacey G."/>
            <person name="Shoemaker R."/>
            <person name="Jackson S."/>
        </authorList>
    </citation>
    <scope>NUCLEOTIDE SEQUENCE</scope>
    <source>
        <tissue evidence="11">Callus</tissue>
    </source>
</reference>
<dbReference type="AlphaFoldDB" id="K7LI67"/>
<dbReference type="InParanoid" id="K7LI67"/>
<dbReference type="InterPro" id="IPR050665">
    <property type="entry name" value="Cytochrome_P450_Monooxygen"/>
</dbReference>
<keyword evidence="13" id="KW-1185">Reference proteome</keyword>
<evidence type="ECO:0000256" key="6">
    <source>
        <dbReference type="ARBA" id="ARBA00022989"/>
    </source>
</evidence>
<dbReference type="GO" id="GO:0004497">
    <property type="term" value="F:monooxygenase activity"/>
    <property type="evidence" value="ECO:0007669"/>
    <property type="project" value="UniProtKB-KW"/>
</dbReference>
<comment type="subcellular location">
    <subcellularLocation>
        <location evidence="1">Membrane</location>
        <topology evidence="1">Single-pass membrane protein</topology>
    </subcellularLocation>
</comment>
<keyword evidence="3" id="KW-0349">Heme</keyword>
<reference evidence="11 12" key="1">
    <citation type="journal article" date="2010" name="Nature">
        <title>Genome sequence of the palaeopolyploid soybean.</title>
        <authorList>
            <person name="Schmutz J."/>
            <person name="Cannon S.B."/>
            <person name="Schlueter J."/>
            <person name="Ma J."/>
            <person name="Mitros T."/>
            <person name="Nelson W."/>
            <person name="Hyten D.L."/>
            <person name="Song Q."/>
            <person name="Thelen J.J."/>
            <person name="Cheng J."/>
            <person name="Xu D."/>
            <person name="Hellsten U."/>
            <person name="May G.D."/>
            <person name="Yu Y."/>
            <person name="Sakurai T."/>
            <person name="Umezawa T."/>
            <person name="Bhattacharyya M.K."/>
            <person name="Sandhu D."/>
            <person name="Valliyodan B."/>
            <person name="Lindquist E."/>
            <person name="Peto M."/>
            <person name="Grant D."/>
            <person name="Shu S."/>
            <person name="Goodstein D."/>
            <person name="Barry K."/>
            <person name="Futrell-Griggs M."/>
            <person name="Abernathy B."/>
            <person name="Du J."/>
            <person name="Tian Z."/>
            <person name="Zhu L."/>
            <person name="Gill N."/>
            <person name="Joshi T."/>
            <person name="Libault M."/>
            <person name="Sethuraman A."/>
            <person name="Zhang X.-C."/>
            <person name="Shinozaki K."/>
            <person name="Nguyen H.T."/>
            <person name="Wing R.A."/>
            <person name="Cregan P."/>
            <person name="Specht J."/>
            <person name="Grimwood J."/>
            <person name="Rokhsar D."/>
            <person name="Stacey G."/>
            <person name="Shoemaker R.C."/>
            <person name="Jackson S.A."/>
        </authorList>
    </citation>
    <scope>NUCLEOTIDE SEQUENCE [LARGE SCALE GENOMIC DNA]</scope>
    <source>
        <strain evidence="12">cv. Williams 82</strain>
        <tissue evidence="11">Callus</tissue>
    </source>
</reference>
<organism evidence="12">
    <name type="scientific">Glycine max</name>
    <name type="common">Soybean</name>
    <name type="synonym">Glycine hispida</name>
    <dbReference type="NCBI Taxonomy" id="3847"/>
    <lineage>
        <taxon>Eukaryota</taxon>
        <taxon>Viridiplantae</taxon>
        <taxon>Streptophyta</taxon>
        <taxon>Embryophyta</taxon>
        <taxon>Tracheophyta</taxon>
        <taxon>Spermatophyta</taxon>
        <taxon>Magnoliopsida</taxon>
        <taxon>eudicotyledons</taxon>
        <taxon>Gunneridae</taxon>
        <taxon>Pentapetalae</taxon>
        <taxon>rosids</taxon>
        <taxon>fabids</taxon>
        <taxon>Fabales</taxon>
        <taxon>Fabaceae</taxon>
        <taxon>Papilionoideae</taxon>
        <taxon>50 kb inversion clade</taxon>
        <taxon>NPAAA clade</taxon>
        <taxon>indigoferoid/millettioid clade</taxon>
        <taxon>Phaseoleae</taxon>
        <taxon>Glycine</taxon>
        <taxon>Glycine subgen. Soja</taxon>
    </lineage>
</organism>
<evidence type="ECO:0000256" key="5">
    <source>
        <dbReference type="ARBA" id="ARBA00022723"/>
    </source>
</evidence>
<dbReference type="EnsemblPlants" id="KRH32942">
    <property type="protein sequence ID" value="KRH32942"/>
    <property type="gene ID" value="GLYMA_10G088200"/>
</dbReference>
<keyword evidence="10" id="KW-0472">Membrane</keyword>
<evidence type="ECO:0008006" key="14">
    <source>
        <dbReference type="Google" id="ProtNLM"/>
    </source>
</evidence>
<dbReference type="InterPro" id="IPR036396">
    <property type="entry name" value="Cyt_P450_sf"/>
</dbReference>
<evidence type="ECO:0000256" key="4">
    <source>
        <dbReference type="ARBA" id="ARBA00022692"/>
    </source>
</evidence>
<keyword evidence="7" id="KW-0560">Oxidoreductase</keyword>
<sequence length="214" mass="25463">MNLLLAAVTLLVFYMVNFFYSNLWIPWRTEHYFKEQGIWGPDYRLILGNSLEIRRLYDEAKSEPTPSFDHHHHKWSRTYGKTFLYWFGSMPRLAITDPNMIKEFPFNPQSKMLFGQGLVGLEGDQWAFYRKKKSHSDFLLNVTRKFLSHGWVPDIVASVTKRLERWEDQRGGRNEFEIDVLREIHDLSADVISRIAFGSSYEEDKHIFNLQEQH</sequence>
<dbReference type="InterPro" id="IPR001128">
    <property type="entry name" value="Cyt_P450"/>
</dbReference>
<evidence type="ECO:0000256" key="1">
    <source>
        <dbReference type="ARBA" id="ARBA00004167"/>
    </source>
</evidence>
<evidence type="ECO:0000313" key="11">
    <source>
        <dbReference type="EMBL" id="KRH32942.1"/>
    </source>
</evidence>
<keyword evidence="8" id="KW-0408">Iron</keyword>
<keyword evidence="4" id="KW-0812">Transmembrane</keyword>
<keyword evidence="5" id="KW-0479">Metal-binding</keyword>
<dbReference type="Gramene" id="KRH32942">
    <property type="protein sequence ID" value="KRH32942"/>
    <property type="gene ID" value="GLYMA_10G088200"/>
</dbReference>
<dbReference type="GO" id="GO:0016705">
    <property type="term" value="F:oxidoreductase activity, acting on paired donors, with incorporation or reduction of molecular oxygen"/>
    <property type="evidence" value="ECO:0007669"/>
    <property type="project" value="InterPro"/>
</dbReference>
<name>K7LI67_SOYBN</name>
<dbReference type="EMBL" id="CM000843">
    <property type="protein sequence ID" value="KRH32942.1"/>
    <property type="molecule type" value="Genomic_DNA"/>
</dbReference>
<gene>
    <name evidence="11" type="ORF">GLYMA_10G088200</name>
</gene>
<dbReference type="eggNOG" id="KOG0157">
    <property type="taxonomic scope" value="Eukaryota"/>
</dbReference>
<evidence type="ECO:0000313" key="12">
    <source>
        <dbReference type="EnsemblPlants" id="KRH32942"/>
    </source>
</evidence>
<dbReference type="OMA" id="MEEWEDI"/>
<keyword evidence="6" id="KW-1133">Transmembrane helix</keyword>
<dbReference type="GO" id="GO:0016020">
    <property type="term" value="C:membrane"/>
    <property type="evidence" value="ECO:0007669"/>
    <property type="project" value="UniProtKB-SubCell"/>
</dbReference>